<sequence>MNSDDKLFNKPTIKAIKKLKKWKPAIQNGKSVKVAFQQKVNY</sequence>
<evidence type="ECO:0000313" key="3">
    <source>
        <dbReference type="Proteomes" id="UP000014974"/>
    </source>
</evidence>
<gene>
    <name evidence="2" type="ORF">ADICYQ_4993</name>
</gene>
<dbReference type="PATRIC" id="fig|641524.5.peg.4946"/>
<dbReference type="EMBL" id="ATNM01000164">
    <property type="protein sequence ID" value="EPR66004.1"/>
    <property type="molecule type" value="Genomic_DNA"/>
</dbReference>
<protein>
    <recommendedName>
        <fullName evidence="1">TonB C-terminal domain-containing protein</fullName>
    </recommendedName>
</protein>
<evidence type="ECO:0000259" key="1">
    <source>
        <dbReference type="Pfam" id="PF03544"/>
    </source>
</evidence>
<dbReference type="AlphaFoldDB" id="S7WGW9"/>
<dbReference type="Pfam" id="PF03544">
    <property type="entry name" value="TonB_C"/>
    <property type="match status" value="1"/>
</dbReference>
<reference evidence="2 3" key="1">
    <citation type="journal article" date="2013" name="Genome Announc.">
        <title>Draft Genome Sequence of Cyclobacterium qasimii Strain M12-11BT, Isolated from Arctic Marine Sediment.</title>
        <authorList>
            <person name="Shivaji S."/>
            <person name="Ara S."/>
            <person name="Singh A."/>
            <person name="Kumar Pinnaka A."/>
        </authorList>
    </citation>
    <scope>NUCLEOTIDE SEQUENCE [LARGE SCALE GENOMIC DNA]</scope>
    <source>
        <strain evidence="2 3">M12-11B</strain>
    </source>
</reference>
<dbReference type="SUPFAM" id="SSF74653">
    <property type="entry name" value="TolA/TonB C-terminal domain"/>
    <property type="match status" value="1"/>
</dbReference>
<dbReference type="GO" id="GO:0055085">
    <property type="term" value="P:transmembrane transport"/>
    <property type="evidence" value="ECO:0007669"/>
    <property type="project" value="InterPro"/>
</dbReference>
<dbReference type="InterPro" id="IPR037682">
    <property type="entry name" value="TonB_C"/>
</dbReference>
<accession>S7WGW9</accession>
<name>S7WGW9_9BACT</name>
<dbReference type="Gene3D" id="3.30.1150.10">
    <property type="match status" value="1"/>
</dbReference>
<organism evidence="2 3">
    <name type="scientific">Cyclobacterium qasimii M12-11B</name>
    <dbReference type="NCBI Taxonomy" id="641524"/>
    <lineage>
        <taxon>Bacteria</taxon>
        <taxon>Pseudomonadati</taxon>
        <taxon>Bacteroidota</taxon>
        <taxon>Cytophagia</taxon>
        <taxon>Cytophagales</taxon>
        <taxon>Cyclobacteriaceae</taxon>
        <taxon>Cyclobacterium</taxon>
    </lineage>
</organism>
<dbReference type="Proteomes" id="UP000014974">
    <property type="component" value="Unassembled WGS sequence"/>
</dbReference>
<evidence type="ECO:0000313" key="2">
    <source>
        <dbReference type="EMBL" id="EPR66004.1"/>
    </source>
</evidence>
<comment type="caution">
    <text evidence="2">The sequence shown here is derived from an EMBL/GenBank/DDBJ whole genome shotgun (WGS) entry which is preliminary data.</text>
</comment>
<proteinExistence type="predicted"/>
<feature type="domain" description="TonB C-terminal" evidence="1">
    <location>
        <begin position="3"/>
        <end position="42"/>
    </location>
</feature>